<feature type="chain" id="PRO_5045678424" description="DUF7707 domain-containing protein" evidence="3">
    <location>
        <begin position="22"/>
        <end position="205"/>
    </location>
</feature>
<feature type="domain" description="DUF7707" evidence="4">
    <location>
        <begin position="27"/>
        <end position="127"/>
    </location>
</feature>
<name>A0ABR3GB81_9PEZI</name>
<organism evidence="5 6">
    <name type="scientific">Discina gigas</name>
    <dbReference type="NCBI Taxonomy" id="1032678"/>
    <lineage>
        <taxon>Eukaryota</taxon>
        <taxon>Fungi</taxon>
        <taxon>Dikarya</taxon>
        <taxon>Ascomycota</taxon>
        <taxon>Pezizomycotina</taxon>
        <taxon>Pezizomycetes</taxon>
        <taxon>Pezizales</taxon>
        <taxon>Discinaceae</taxon>
        <taxon>Discina</taxon>
    </lineage>
</organism>
<comment type="caution">
    <text evidence="5">The sequence shown here is derived from an EMBL/GenBank/DDBJ whole genome shotgun (WGS) entry which is preliminary data.</text>
</comment>
<keyword evidence="6" id="KW-1185">Reference proteome</keyword>
<protein>
    <recommendedName>
        <fullName evidence="4">DUF7707 domain-containing protein</fullName>
    </recommendedName>
</protein>
<evidence type="ECO:0000256" key="1">
    <source>
        <dbReference type="SAM" id="MobiDB-lite"/>
    </source>
</evidence>
<feature type="compositionally biased region" description="Low complexity" evidence="1">
    <location>
        <begin position="133"/>
        <end position="152"/>
    </location>
</feature>
<keyword evidence="2" id="KW-0472">Membrane</keyword>
<evidence type="ECO:0000256" key="2">
    <source>
        <dbReference type="SAM" id="Phobius"/>
    </source>
</evidence>
<keyword evidence="2" id="KW-1133">Transmembrane helix</keyword>
<gene>
    <name evidence="5" type="ORF">Q9L58_007896</name>
</gene>
<dbReference type="Proteomes" id="UP001447188">
    <property type="component" value="Unassembled WGS sequence"/>
</dbReference>
<proteinExistence type="predicted"/>
<keyword evidence="3" id="KW-0732">Signal</keyword>
<reference evidence="5 6" key="1">
    <citation type="submission" date="2024-02" db="EMBL/GenBank/DDBJ databases">
        <title>Discinaceae phylogenomics.</title>
        <authorList>
            <person name="Dirks A.C."/>
            <person name="James T.Y."/>
        </authorList>
    </citation>
    <scope>NUCLEOTIDE SEQUENCE [LARGE SCALE GENOMIC DNA]</scope>
    <source>
        <strain evidence="5 6">ACD0624</strain>
    </source>
</reference>
<dbReference type="EMBL" id="JBBBZM010000133">
    <property type="protein sequence ID" value="KAL0633212.1"/>
    <property type="molecule type" value="Genomic_DNA"/>
</dbReference>
<dbReference type="PANTHER" id="PTHR38118:SF2">
    <property type="entry name" value="CDP-ALCOHOL PHOSPHATIDYLTRANSFERASE PROTEIN"/>
    <property type="match status" value="1"/>
</dbReference>
<evidence type="ECO:0000313" key="6">
    <source>
        <dbReference type="Proteomes" id="UP001447188"/>
    </source>
</evidence>
<feature type="transmembrane region" description="Helical" evidence="2">
    <location>
        <begin position="186"/>
        <end position="204"/>
    </location>
</feature>
<dbReference type="Pfam" id="PF24808">
    <property type="entry name" value="DUF7707"/>
    <property type="match status" value="1"/>
</dbReference>
<feature type="region of interest" description="Disordered" evidence="1">
    <location>
        <begin position="127"/>
        <end position="153"/>
    </location>
</feature>
<dbReference type="PANTHER" id="PTHR38118">
    <property type="entry name" value="ANCHORED CELL WALL PROTEIN 11-RELATED"/>
    <property type="match status" value="1"/>
</dbReference>
<sequence>MQSFLLSALVASSALLSATFAQVYPPVNVTAIPLPQRNSYCTTQVASCKLLCQNQELHVTTNECYPDNLYFSCVCSDGNAPNVTEYSQTIPYFTCTLEVEGCVKNCKGDSGCQSACTANKPCGASNPTRVNATSSTGSSTSKPTSSSTSSVTVDENGFAVTGSAAPSGGNGGNGSGASRLLEAGSVYGMGLLIAGMAAGVAIVGF</sequence>
<accession>A0ABR3GB81</accession>
<evidence type="ECO:0000259" key="4">
    <source>
        <dbReference type="Pfam" id="PF24808"/>
    </source>
</evidence>
<dbReference type="InterPro" id="IPR056124">
    <property type="entry name" value="DUF7707"/>
</dbReference>
<feature type="signal peptide" evidence="3">
    <location>
        <begin position="1"/>
        <end position="21"/>
    </location>
</feature>
<keyword evidence="2" id="KW-0812">Transmembrane</keyword>
<evidence type="ECO:0000256" key="3">
    <source>
        <dbReference type="SAM" id="SignalP"/>
    </source>
</evidence>
<evidence type="ECO:0000313" key="5">
    <source>
        <dbReference type="EMBL" id="KAL0633212.1"/>
    </source>
</evidence>